<evidence type="ECO:0008006" key="3">
    <source>
        <dbReference type="Google" id="ProtNLM"/>
    </source>
</evidence>
<comment type="caution">
    <text evidence="1">The sequence shown here is derived from an EMBL/GenBank/DDBJ whole genome shotgun (WGS) entry which is preliminary data.</text>
</comment>
<dbReference type="Proteomes" id="UP000024900">
    <property type="component" value="Unassembled WGS sequence"/>
</dbReference>
<evidence type="ECO:0000313" key="2">
    <source>
        <dbReference type="Proteomes" id="UP000024900"/>
    </source>
</evidence>
<dbReference type="Pfam" id="PF18982">
    <property type="entry name" value="JetA"/>
    <property type="match status" value="1"/>
</dbReference>
<dbReference type="AlphaFoldDB" id="A0A837CPY6"/>
<dbReference type="EMBL" id="ADOU02000004">
    <property type="protein sequence ID" value="KGJ71222.1"/>
    <property type="molecule type" value="Genomic_DNA"/>
</dbReference>
<proteinExistence type="predicted"/>
<gene>
    <name evidence="1" type="ORF">BJA5080_07891</name>
</gene>
<evidence type="ECO:0000313" key="1">
    <source>
        <dbReference type="EMBL" id="KGJ71222.1"/>
    </source>
</evidence>
<name>A0A837CPY6_9BRAD</name>
<sequence>MLRMLGDASHQYQDGQHQILLAPELHHGRTPVLKQRRAGELNRRRLARNMRRILAGMREIEDRILGIPNAAAILRTFFHDFVDGLLIADYKQLKTSNNP</sequence>
<protein>
    <recommendedName>
        <fullName evidence="3">Transposase</fullName>
    </recommendedName>
</protein>
<dbReference type="InterPro" id="IPR043773">
    <property type="entry name" value="JetA"/>
</dbReference>
<reference evidence="1 2" key="1">
    <citation type="journal article" date="2014" name="BMC Genomics">
        <title>Comparative genomics of Bradyrhizobium japonicum CPAC 15 and Bradyrhizobium diazoefficiens CPAC 7: elite model strains for understanding symbiotic performance with soybean.</title>
        <authorList>
            <person name="Siqueira A.F."/>
            <person name="Ormeno-Orrillo E."/>
            <person name="Souza R.C."/>
            <person name="Rodrigues E.P."/>
            <person name="Almeida L.G."/>
            <person name="Barcellos F.G."/>
            <person name="Batista J.S."/>
            <person name="Nakatami A.S."/>
            <person name="Martinez-Romero E."/>
            <person name="Vasconcelos A.T."/>
            <person name="Hungria M."/>
        </authorList>
    </citation>
    <scope>NUCLEOTIDE SEQUENCE [LARGE SCALE GENOMIC DNA]</scope>
    <source>
        <strain evidence="1 2">SEMIA 5080</strain>
    </source>
</reference>
<accession>A0A837CPY6</accession>
<organism evidence="1 2">
    <name type="scientific">Bradyrhizobium diazoefficiens SEMIA 5080</name>
    <dbReference type="NCBI Taxonomy" id="754504"/>
    <lineage>
        <taxon>Bacteria</taxon>
        <taxon>Pseudomonadati</taxon>
        <taxon>Pseudomonadota</taxon>
        <taxon>Alphaproteobacteria</taxon>
        <taxon>Hyphomicrobiales</taxon>
        <taxon>Nitrobacteraceae</taxon>
        <taxon>Bradyrhizobium</taxon>
    </lineage>
</organism>